<evidence type="ECO:0000256" key="1">
    <source>
        <dbReference type="SAM" id="MobiDB-lite"/>
    </source>
</evidence>
<feature type="compositionally biased region" description="Low complexity" evidence="1">
    <location>
        <begin position="59"/>
        <end position="76"/>
    </location>
</feature>
<proteinExistence type="predicted"/>
<dbReference type="KEGG" id="apuu:APUU_40872A"/>
<sequence>MGLIEKLQARLEIYRLEQRYARRKHRTTFTEVQYVDGEYVYSNSSNPSSGTVSKHSTGSHWKVPSWGSSSSDPRSR</sequence>
<dbReference type="Proteomes" id="UP000654913">
    <property type="component" value="Chromosome 4"/>
</dbReference>
<accession>A0A7R8AP44</accession>
<keyword evidence="3" id="KW-1185">Reference proteome</keyword>
<feature type="region of interest" description="Disordered" evidence="1">
    <location>
        <begin position="43"/>
        <end position="76"/>
    </location>
</feature>
<dbReference type="AlphaFoldDB" id="A0A7R8AP44"/>
<dbReference type="GeneID" id="64974433"/>
<name>A0A7R8AP44_9EURO</name>
<dbReference type="EMBL" id="AP024446">
    <property type="protein sequence ID" value="BCS24428.1"/>
    <property type="molecule type" value="Genomic_DNA"/>
</dbReference>
<evidence type="ECO:0000313" key="2">
    <source>
        <dbReference type="EMBL" id="BCS24428.1"/>
    </source>
</evidence>
<reference evidence="2" key="1">
    <citation type="submission" date="2021-01" db="EMBL/GenBank/DDBJ databases">
        <authorList>
            <consortium name="Aspergillus puulaauensis MK2 genome sequencing consortium"/>
            <person name="Kazuki M."/>
            <person name="Futagami T."/>
        </authorList>
    </citation>
    <scope>NUCLEOTIDE SEQUENCE</scope>
    <source>
        <strain evidence="2">MK2</strain>
    </source>
</reference>
<dbReference type="RefSeq" id="XP_041556622.1">
    <property type="nucleotide sequence ID" value="XM_041703992.1"/>
</dbReference>
<gene>
    <name evidence="2" type="ORF">APUU_40872A</name>
</gene>
<organism evidence="2 3">
    <name type="scientific">Aspergillus puulaauensis</name>
    <dbReference type="NCBI Taxonomy" id="1220207"/>
    <lineage>
        <taxon>Eukaryota</taxon>
        <taxon>Fungi</taxon>
        <taxon>Dikarya</taxon>
        <taxon>Ascomycota</taxon>
        <taxon>Pezizomycotina</taxon>
        <taxon>Eurotiomycetes</taxon>
        <taxon>Eurotiomycetidae</taxon>
        <taxon>Eurotiales</taxon>
        <taxon>Aspergillaceae</taxon>
        <taxon>Aspergillus</taxon>
    </lineage>
</organism>
<dbReference type="OrthoDB" id="5285218at2759"/>
<reference evidence="2" key="2">
    <citation type="submission" date="2021-02" db="EMBL/GenBank/DDBJ databases">
        <title>Aspergillus puulaauensis MK2 genome sequence.</title>
        <authorList>
            <person name="Futagami T."/>
            <person name="Mori K."/>
            <person name="Kadooka C."/>
            <person name="Tanaka T."/>
        </authorList>
    </citation>
    <scope>NUCLEOTIDE SEQUENCE</scope>
    <source>
        <strain evidence="2">MK2</strain>
    </source>
</reference>
<evidence type="ECO:0000313" key="3">
    <source>
        <dbReference type="Proteomes" id="UP000654913"/>
    </source>
</evidence>
<protein>
    <submittedName>
        <fullName evidence="2">Uncharacterized protein</fullName>
    </submittedName>
</protein>